<keyword evidence="2" id="KW-0812">Transmembrane</keyword>
<dbReference type="Proteomes" id="UP000600865">
    <property type="component" value="Unassembled WGS sequence"/>
</dbReference>
<evidence type="ECO:0000313" key="3">
    <source>
        <dbReference type="EMBL" id="GGX61070.1"/>
    </source>
</evidence>
<name>A0A918KFZ8_9PROT</name>
<comment type="caution">
    <text evidence="3">The sequence shown here is derived from an EMBL/GenBank/DDBJ whole genome shotgun (WGS) entry which is preliminary data.</text>
</comment>
<keyword evidence="2" id="KW-1133">Transmembrane helix</keyword>
<sequence length="128" mass="13701">MTQTFYIQGRRPGFISTVARTAFLAVAAIGGLFMIVFSAAFALFAVAGIAVIGFLVFAFFWAKAKLLGKPFGPKAMMGAQFEQMRRDMESQLGGSPQTSFETKASGPKSAQGPVVDAHRTPDGWSVDD</sequence>
<evidence type="ECO:0000256" key="1">
    <source>
        <dbReference type="SAM" id="MobiDB-lite"/>
    </source>
</evidence>
<keyword evidence="4" id="KW-1185">Reference proteome</keyword>
<feature type="compositionally biased region" description="Polar residues" evidence="1">
    <location>
        <begin position="92"/>
        <end position="102"/>
    </location>
</feature>
<dbReference type="RefSeq" id="WP_189581763.1">
    <property type="nucleotide sequence ID" value="NZ_BMYV01000001.1"/>
</dbReference>
<reference evidence="3 4" key="1">
    <citation type="journal article" date="2014" name="Int. J. Syst. Evol. Microbiol.">
        <title>Complete genome sequence of Corynebacterium casei LMG S-19264T (=DSM 44701T), isolated from a smear-ripened cheese.</title>
        <authorList>
            <consortium name="US DOE Joint Genome Institute (JGI-PGF)"/>
            <person name="Walter F."/>
            <person name="Albersmeier A."/>
            <person name="Kalinowski J."/>
            <person name="Ruckert C."/>
        </authorList>
    </citation>
    <scope>NUCLEOTIDE SEQUENCE [LARGE SCALE GENOMIC DNA]</scope>
    <source>
        <strain evidence="3 4">KCTC 23968</strain>
    </source>
</reference>
<feature type="region of interest" description="Disordered" evidence="1">
    <location>
        <begin position="87"/>
        <end position="128"/>
    </location>
</feature>
<organism evidence="3 4">
    <name type="scientific">Litorimonas cladophorae</name>
    <dbReference type="NCBI Taxonomy" id="1220491"/>
    <lineage>
        <taxon>Bacteria</taxon>
        <taxon>Pseudomonadati</taxon>
        <taxon>Pseudomonadota</taxon>
        <taxon>Alphaproteobacteria</taxon>
        <taxon>Maricaulales</taxon>
        <taxon>Robiginitomaculaceae</taxon>
    </lineage>
</organism>
<evidence type="ECO:0000256" key="2">
    <source>
        <dbReference type="SAM" id="Phobius"/>
    </source>
</evidence>
<gene>
    <name evidence="3" type="ORF">GCM10011309_08630</name>
</gene>
<proteinExistence type="predicted"/>
<dbReference type="AlphaFoldDB" id="A0A918KFZ8"/>
<feature type="transmembrane region" description="Helical" evidence="2">
    <location>
        <begin position="12"/>
        <end position="35"/>
    </location>
</feature>
<keyword evidence="2" id="KW-0472">Membrane</keyword>
<accession>A0A918KFZ8</accession>
<feature type="transmembrane region" description="Helical" evidence="2">
    <location>
        <begin position="41"/>
        <end position="62"/>
    </location>
</feature>
<protein>
    <submittedName>
        <fullName evidence="3">Uncharacterized protein</fullName>
    </submittedName>
</protein>
<evidence type="ECO:0000313" key="4">
    <source>
        <dbReference type="Proteomes" id="UP000600865"/>
    </source>
</evidence>
<dbReference type="EMBL" id="BMYV01000001">
    <property type="protein sequence ID" value="GGX61070.1"/>
    <property type="molecule type" value="Genomic_DNA"/>
</dbReference>